<accession>A0A9P7U2F6</accession>
<evidence type="ECO:0000313" key="3">
    <source>
        <dbReference type="Proteomes" id="UP000707071"/>
    </source>
</evidence>
<organism evidence="2 3">
    <name type="scientific">Claviceps aff. purpurea</name>
    <dbReference type="NCBI Taxonomy" id="1967640"/>
    <lineage>
        <taxon>Eukaryota</taxon>
        <taxon>Fungi</taxon>
        <taxon>Dikarya</taxon>
        <taxon>Ascomycota</taxon>
        <taxon>Pezizomycotina</taxon>
        <taxon>Sordariomycetes</taxon>
        <taxon>Hypocreomycetidae</taxon>
        <taxon>Hypocreales</taxon>
        <taxon>Clavicipitaceae</taxon>
        <taxon>Claviceps</taxon>
    </lineage>
</organism>
<dbReference type="Proteomes" id="UP000707071">
    <property type="component" value="Unassembled WGS sequence"/>
</dbReference>
<feature type="region of interest" description="Disordered" evidence="1">
    <location>
        <begin position="1"/>
        <end position="27"/>
    </location>
</feature>
<feature type="region of interest" description="Disordered" evidence="1">
    <location>
        <begin position="55"/>
        <end position="84"/>
    </location>
</feature>
<keyword evidence="3" id="KW-1185">Reference proteome</keyword>
<dbReference type="EMBL" id="SRRH01000142">
    <property type="protein sequence ID" value="KAG6297843.1"/>
    <property type="molecule type" value="Genomic_DNA"/>
</dbReference>
<sequence length="84" mass="8897">MLNPQANDDSQLFSDQTTPRKGSCANEDTSEILGELLMPGVRGHRGDLSIADDLKGENHSGQVSLFSPGPGEKNGSYDAATSDF</sequence>
<feature type="compositionally biased region" description="Polar residues" evidence="1">
    <location>
        <begin position="1"/>
        <end position="20"/>
    </location>
</feature>
<dbReference type="AlphaFoldDB" id="A0A9P7U2F6"/>
<comment type="caution">
    <text evidence="2">The sequence shown here is derived from an EMBL/GenBank/DDBJ whole genome shotgun (WGS) entry which is preliminary data.</text>
</comment>
<evidence type="ECO:0000256" key="1">
    <source>
        <dbReference type="SAM" id="MobiDB-lite"/>
    </source>
</evidence>
<proteinExistence type="predicted"/>
<gene>
    <name evidence="2" type="ORF">E4U09_001214</name>
</gene>
<protein>
    <submittedName>
        <fullName evidence="2">Uncharacterized protein</fullName>
    </submittedName>
</protein>
<evidence type="ECO:0000313" key="2">
    <source>
        <dbReference type="EMBL" id="KAG6297843.1"/>
    </source>
</evidence>
<reference evidence="2 3" key="1">
    <citation type="journal article" date="2020" name="bioRxiv">
        <title>Whole genome comparisons of ergot fungi reveals the divergence and evolution of species within the genus Claviceps are the result of varying mechanisms driving genome evolution and host range expansion.</title>
        <authorList>
            <person name="Wyka S.A."/>
            <person name="Mondo S.J."/>
            <person name="Liu M."/>
            <person name="Dettman J."/>
            <person name="Nalam V."/>
            <person name="Broders K.D."/>
        </authorList>
    </citation>
    <scope>NUCLEOTIDE SEQUENCE [LARGE SCALE GENOMIC DNA]</scope>
    <source>
        <strain evidence="2 3">Clav52</strain>
    </source>
</reference>
<name>A0A9P7U2F6_9HYPO</name>